<organism evidence="1 2">
    <name type="scientific">Pararhizobium antarcticum</name>
    <dbReference type="NCBI Taxonomy" id="1798805"/>
    <lineage>
        <taxon>Bacteria</taxon>
        <taxon>Pseudomonadati</taxon>
        <taxon>Pseudomonadota</taxon>
        <taxon>Alphaproteobacteria</taxon>
        <taxon>Hyphomicrobiales</taxon>
        <taxon>Rhizobiaceae</taxon>
        <taxon>Rhizobium/Agrobacterium group</taxon>
        <taxon>Pararhizobium</taxon>
    </lineage>
</organism>
<dbReference type="PROSITE" id="PS51318">
    <property type="entry name" value="TAT"/>
    <property type="match status" value="1"/>
</dbReference>
<accession>A0A657LQM3</accession>
<dbReference type="InterPro" id="IPR006311">
    <property type="entry name" value="TAT_signal"/>
</dbReference>
<dbReference type="OrthoDB" id="581140at2"/>
<reference evidence="1 2" key="1">
    <citation type="submission" date="2016-02" db="EMBL/GenBank/DDBJ databases">
        <title>Genome sequencing of a beta-galactosidase producing bacteria Rhizobium sp. 59.</title>
        <authorList>
            <person name="Wang D."/>
            <person name="Kot W."/>
            <person name="Qin Y."/>
            <person name="Hansen L."/>
            <person name="Naqvi K."/>
            <person name="Rensing C."/>
        </authorList>
    </citation>
    <scope>NUCLEOTIDE SEQUENCE [LARGE SCALE GENOMIC DNA]</scope>
    <source>
        <strain evidence="1 2">59</strain>
    </source>
</reference>
<dbReference type="Proteomes" id="UP000182661">
    <property type="component" value="Unassembled WGS sequence"/>
</dbReference>
<dbReference type="PANTHER" id="PTHR37489">
    <property type="entry name" value="DUF3500 DOMAIN-CONTAINING PROTEIN"/>
    <property type="match status" value="1"/>
</dbReference>
<dbReference type="InterPro" id="IPR021889">
    <property type="entry name" value="DUF3500"/>
</dbReference>
<gene>
    <name evidence="1" type="ORF">AX760_23715</name>
</gene>
<keyword evidence="2" id="KW-1185">Reference proteome</keyword>
<name>A0A657LQM3_9HYPH</name>
<dbReference type="AlphaFoldDB" id="A0A657LQM3"/>
<dbReference type="EMBL" id="LSRP01000132">
    <property type="protein sequence ID" value="OJF90850.1"/>
    <property type="molecule type" value="Genomic_DNA"/>
</dbReference>
<evidence type="ECO:0000313" key="2">
    <source>
        <dbReference type="Proteomes" id="UP000182661"/>
    </source>
</evidence>
<evidence type="ECO:0000313" key="1">
    <source>
        <dbReference type="EMBL" id="OJF90850.1"/>
    </source>
</evidence>
<dbReference type="RefSeq" id="WP_071835418.1">
    <property type="nucleotide sequence ID" value="NZ_LSRP01000132.1"/>
</dbReference>
<protein>
    <recommendedName>
        <fullName evidence="3">DUF3500 domain-containing protein</fullName>
    </recommendedName>
</protein>
<dbReference type="Pfam" id="PF12006">
    <property type="entry name" value="DUF3500"/>
    <property type="match status" value="1"/>
</dbReference>
<proteinExistence type="predicted"/>
<comment type="caution">
    <text evidence="1">The sequence shown here is derived from an EMBL/GenBank/DDBJ whole genome shotgun (WGS) entry which is preliminary data.</text>
</comment>
<dbReference type="PANTHER" id="PTHR37489:SF1">
    <property type="entry name" value="DUF3500 DOMAIN-CONTAINING PROTEIN"/>
    <property type="match status" value="1"/>
</dbReference>
<sequence>MNNQPEPNRRQTLQMLLIAGGVGSTIIASGGIGAAVAQSATDTQADLASRMKSEALKYLASLDPAKAQRSSFPFGGEERTRWHWTMTSTFPRNGVTLGELDASQYQAAMDLLAASLSSRGFDKVQDIMRLQALLPTGAADPLAYHVSVFGDPNDVQWGWRLEGHHLSHHFTVVDGKVSMTPFFHGSWPTTTQTGFRAMPREEDAARELVLSLTPALRNRVVFQENSLRHVTQNDISVSALPVVGLRFSELGNDQRALAAEIVATYLAALPTAIAIEKQARFDASASDALSFGWAGSHTPNQSHYYRIQSETFLLEFDNSLNEGTHIHSVWRDFGGDFGTDHLKT</sequence>
<evidence type="ECO:0008006" key="3">
    <source>
        <dbReference type="Google" id="ProtNLM"/>
    </source>
</evidence>